<sequence length="165" mass="19048">MCHIYSLRNIQNYRMFKLKNKNICFSPFPLFSLFNFSQRKSDEKTPRPVIPTTLRLLLALPSGVASSSWWSAGFWLRSTSAPSMFRQLLVLRLAFPCGVDDEFLPVCLISTSSCFLCFNRFDVRWFEIDASLDWNFIKEARDPLALALSREVNDFHGFIQSTSAD</sequence>
<evidence type="ECO:0000313" key="1">
    <source>
        <dbReference type="EMBL" id="CAF1858096.1"/>
    </source>
</evidence>
<proteinExistence type="predicted"/>
<dbReference type="Gramene" id="CDY01734">
    <property type="protein sequence ID" value="CDY01734"/>
    <property type="gene ID" value="GSBRNA2T00112837001"/>
</dbReference>
<name>A0A816K173_BRANA</name>
<dbReference type="Proteomes" id="UP001295469">
    <property type="component" value="Chromosome C04"/>
</dbReference>
<accession>A0A816K173</accession>
<dbReference type="AlphaFoldDB" id="A0A816K173"/>
<dbReference type="EMBL" id="HG994368">
    <property type="protein sequence ID" value="CAF1858096.1"/>
    <property type="molecule type" value="Genomic_DNA"/>
</dbReference>
<organism evidence="1">
    <name type="scientific">Brassica napus</name>
    <name type="common">Rape</name>
    <dbReference type="NCBI Taxonomy" id="3708"/>
    <lineage>
        <taxon>Eukaryota</taxon>
        <taxon>Viridiplantae</taxon>
        <taxon>Streptophyta</taxon>
        <taxon>Embryophyta</taxon>
        <taxon>Tracheophyta</taxon>
        <taxon>Spermatophyta</taxon>
        <taxon>Magnoliopsida</taxon>
        <taxon>eudicotyledons</taxon>
        <taxon>Gunneridae</taxon>
        <taxon>Pentapetalae</taxon>
        <taxon>rosids</taxon>
        <taxon>malvids</taxon>
        <taxon>Brassicales</taxon>
        <taxon>Brassicaceae</taxon>
        <taxon>Brassiceae</taxon>
        <taxon>Brassica</taxon>
    </lineage>
</organism>
<protein>
    <submittedName>
        <fullName evidence="1">(rape) hypothetical protein</fullName>
    </submittedName>
</protein>
<reference evidence="1" key="1">
    <citation type="submission" date="2021-01" db="EMBL/GenBank/DDBJ databases">
        <authorList>
            <consortium name="Genoscope - CEA"/>
            <person name="William W."/>
        </authorList>
    </citation>
    <scope>NUCLEOTIDE SEQUENCE</scope>
</reference>
<gene>
    <name evidence="1" type="ORF">DARMORV10_C04P44340.1</name>
</gene>